<accession>A0ABQ9EZL9</accession>
<dbReference type="SUPFAM" id="SSF55785">
    <property type="entry name" value="PYP-like sensor domain (PAS domain)"/>
    <property type="match status" value="1"/>
</dbReference>
<dbReference type="EMBL" id="JARBDR010000657">
    <property type="protein sequence ID" value="KAJ8309407.1"/>
    <property type="molecule type" value="Genomic_DNA"/>
</dbReference>
<dbReference type="Gene3D" id="3.30.450.20">
    <property type="entry name" value="PAS domain"/>
    <property type="match status" value="1"/>
</dbReference>
<evidence type="ECO:0000256" key="5">
    <source>
        <dbReference type="ARBA" id="ARBA00023242"/>
    </source>
</evidence>
<dbReference type="Proteomes" id="UP001217089">
    <property type="component" value="Unassembled WGS sequence"/>
</dbReference>
<dbReference type="InterPro" id="IPR013767">
    <property type="entry name" value="PAS_fold"/>
</dbReference>
<evidence type="ECO:0000313" key="8">
    <source>
        <dbReference type="Proteomes" id="UP001217089"/>
    </source>
</evidence>
<feature type="domain" description="PAS" evidence="6">
    <location>
        <begin position="63"/>
        <end position="128"/>
    </location>
</feature>
<proteinExistence type="predicted"/>
<dbReference type="CDD" id="cd00130">
    <property type="entry name" value="PAS"/>
    <property type="match status" value="1"/>
</dbReference>
<keyword evidence="2" id="KW-0677">Repeat</keyword>
<dbReference type="PANTHER" id="PTHR23043:SF40">
    <property type="match status" value="1"/>
</dbReference>
<evidence type="ECO:0000256" key="4">
    <source>
        <dbReference type="ARBA" id="ARBA00023163"/>
    </source>
</evidence>
<dbReference type="NCBIfam" id="TIGR00229">
    <property type="entry name" value="sensory_box"/>
    <property type="match status" value="1"/>
</dbReference>
<dbReference type="SMART" id="SM00091">
    <property type="entry name" value="PAS"/>
    <property type="match status" value="1"/>
</dbReference>
<dbReference type="InterPro" id="IPR000014">
    <property type="entry name" value="PAS"/>
</dbReference>
<dbReference type="PROSITE" id="PS50112">
    <property type="entry name" value="PAS"/>
    <property type="match status" value="1"/>
</dbReference>
<gene>
    <name evidence="7" type="ORF">KUTeg_014281</name>
</gene>
<dbReference type="PANTHER" id="PTHR23043">
    <property type="entry name" value="HYPOXIA-INDUCIBLE FACTOR 1 ALPHA"/>
    <property type="match status" value="1"/>
</dbReference>
<evidence type="ECO:0000256" key="3">
    <source>
        <dbReference type="ARBA" id="ARBA00023015"/>
    </source>
</evidence>
<keyword evidence="3" id="KW-0805">Transcription regulation</keyword>
<sequence length="183" mass="20908">MIRVKMADLTTKHSVEEFTSSCEDIGNTLVPAVVPRIDKTVSTVNNELTIDKPNDKTLIEEGKMMLEAINGFVILLDRKKTIMYISENVDNYLGLKQENMVGLSIKDFIHPNDKPQLRKQFNLQLSKYGQKNPTSMDIDDEPPDLDDERTFYLRMKFNLQKPGTKVRQSGFTVIKVLIVLTSK</sequence>
<keyword evidence="8" id="KW-1185">Reference proteome</keyword>
<keyword evidence="4" id="KW-0804">Transcription</keyword>
<evidence type="ECO:0000259" key="6">
    <source>
        <dbReference type="PROSITE" id="PS50112"/>
    </source>
</evidence>
<dbReference type="InterPro" id="IPR035965">
    <property type="entry name" value="PAS-like_dom_sf"/>
</dbReference>
<comment type="caution">
    <text evidence="7">The sequence shown here is derived from an EMBL/GenBank/DDBJ whole genome shotgun (WGS) entry which is preliminary data.</text>
</comment>
<evidence type="ECO:0000256" key="1">
    <source>
        <dbReference type="ARBA" id="ARBA00004123"/>
    </source>
</evidence>
<protein>
    <recommendedName>
        <fullName evidence="6">PAS domain-containing protein</fullName>
    </recommendedName>
</protein>
<evidence type="ECO:0000313" key="7">
    <source>
        <dbReference type="EMBL" id="KAJ8309407.1"/>
    </source>
</evidence>
<reference evidence="7 8" key="1">
    <citation type="submission" date="2022-12" db="EMBL/GenBank/DDBJ databases">
        <title>Chromosome-level genome of Tegillarca granosa.</title>
        <authorList>
            <person name="Kim J."/>
        </authorList>
    </citation>
    <scope>NUCLEOTIDE SEQUENCE [LARGE SCALE GENOMIC DNA]</scope>
    <source>
        <strain evidence="7">Teg-2019</strain>
        <tissue evidence="7">Adductor muscle</tissue>
    </source>
</reference>
<name>A0ABQ9EZL9_TEGGR</name>
<comment type="subcellular location">
    <subcellularLocation>
        <location evidence="1">Nucleus</location>
    </subcellularLocation>
</comment>
<evidence type="ECO:0000256" key="2">
    <source>
        <dbReference type="ARBA" id="ARBA00022737"/>
    </source>
</evidence>
<organism evidence="7 8">
    <name type="scientific">Tegillarca granosa</name>
    <name type="common">Malaysian cockle</name>
    <name type="synonym">Anadara granosa</name>
    <dbReference type="NCBI Taxonomy" id="220873"/>
    <lineage>
        <taxon>Eukaryota</taxon>
        <taxon>Metazoa</taxon>
        <taxon>Spiralia</taxon>
        <taxon>Lophotrochozoa</taxon>
        <taxon>Mollusca</taxon>
        <taxon>Bivalvia</taxon>
        <taxon>Autobranchia</taxon>
        <taxon>Pteriomorphia</taxon>
        <taxon>Arcoida</taxon>
        <taxon>Arcoidea</taxon>
        <taxon>Arcidae</taxon>
        <taxon>Tegillarca</taxon>
    </lineage>
</organism>
<dbReference type="Pfam" id="PF00989">
    <property type="entry name" value="PAS"/>
    <property type="match status" value="1"/>
</dbReference>
<keyword evidence="5" id="KW-0539">Nucleus</keyword>